<comment type="caution">
    <text evidence="2">The sequence shown here is derived from an EMBL/GenBank/DDBJ whole genome shotgun (WGS) entry which is preliminary data.</text>
</comment>
<proteinExistence type="predicted"/>
<name>A0A930UXT2_9PAST</name>
<keyword evidence="1" id="KW-0812">Transmembrane</keyword>
<accession>A0A930UXT2</accession>
<evidence type="ECO:0000256" key="1">
    <source>
        <dbReference type="SAM" id="Phobius"/>
    </source>
</evidence>
<dbReference type="AlphaFoldDB" id="A0A930UXT2"/>
<organism evidence="2">
    <name type="scientific">Gallibacterium anatis</name>
    <dbReference type="NCBI Taxonomy" id="750"/>
    <lineage>
        <taxon>Bacteria</taxon>
        <taxon>Pseudomonadati</taxon>
        <taxon>Pseudomonadota</taxon>
        <taxon>Gammaproteobacteria</taxon>
        <taxon>Pasteurellales</taxon>
        <taxon>Pasteurellaceae</taxon>
        <taxon>Gallibacterium</taxon>
    </lineage>
</organism>
<feature type="transmembrane region" description="Helical" evidence="1">
    <location>
        <begin position="51"/>
        <end position="71"/>
    </location>
</feature>
<keyword evidence="1" id="KW-1133">Transmembrane helix</keyword>
<reference evidence="2" key="1">
    <citation type="submission" date="2020-11" db="EMBL/GenBank/DDBJ databases">
        <title>Gallibacterium anatis 1637, full genome, WGS.</title>
        <authorList>
            <person name="Laishevtcev A.I."/>
            <person name="Yakimova E.A."/>
            <person name="Petkovich D."/>
            <person name="Stepanova T.V."/>
            <person name="Kalendr R.S."/>
            <person name="Rubalsky E.O."/>
            <person name="Zulkarneev E.R."/>
            <person name="Aleshkin A.V."/>
        </authorList>
    </citation>
    <scope>NUCLEOTIDE SEQUENCE</scope>
    <source>
        <strain evidence="2">1637</strain>
    </source>
</reference>
<evidence type="ECO:0000313" key="2">
    <source>
        <dbReference type="EMBL" id="MBF4102693.1"/>
    </source>
</evidence>
<protein>
    <submittedName>
        <fullName evidence="2">Uncharacterized protein</fullName>
    </submittedName>
</protein>
<keyword evidence="1" id="KW-0472">Membrane</keyword>
<dbReference type="EMBL" id="JADION010000022">
    <property type="protein sequence ID" value="MBF4102693.1"/>
    <property type="molecule type" value="Genomic_DNA"/>
</dbReference>
<sequence>MTAEDLNATDGLTIHIPASKESDQANSFLLKRMVPISWWRKLAMAQQRLKALLHWLSIPPFQVIAMAMVLVDDDGKPVVTIPEATQEDGYTINAKKSCRR</sequence>
<gene>
    <name evidence="2" type="ORF">INT80_08450</name>
</gene>